<proteinExistence type="predicted"/>
<dbReference type="STRING" id="557723.HAPS_1519"/>
<keyword evidence="1" id="KW-0418">Kinase</keyword>
<name>B8F6X3_GLAP5</name>
<accession>B8F6X3</accession>
<dbReference type="Proteomes" id="UP000006743">
    <property type="component" value="Chromosome"/>
</dbReference>
<protein>
    <submittedName>
        <fullName evidence="1">Inorganic polyphosphate/ATP-NAD kinase</fullName>
    </submittedName>
</protein>
<gene>
    <name evidence="1" type="primary">ppnK</name>
    <name evidence="1" type="ordered locus">HAPS_1519</name>
</gene>
<dbReference type="RefSeq" id="WP_010786418.1">
    <property type="nucleotide sequence ID" value="NC_011852.1"/>
</dbReference>
<dbReference type="NCBIfam" id="TIGR01987">
    <property type="entry name" value="HI0074"/>
    <property type="match status" value="1"/>
</dbReference>
<dbReference type="SUPFAM" id="SSF81593">
    <property type="entry name" value="Nucleotidyltransferase substrate binding subunit/domain"/>
    <property type="match status" value="1"/>
</dbReference>
<dbReference type="KEGG" id="hap:HAPS_1519"/>
<sequence length="145" mass="16985">MLEQLEISSLENAFSSLNETLAELADQQWFNQQKPIIQDTLIAGAIQKFEFVYELSLKMMKRQLKLMAISEDEIEAENFRDILRDAAKNGLIENIDDWIGYRKMRNITSHTYDQNKALEVYNGIADFLDSSQFLLEQLREWNSDK</sequence>
<dbReference type="HOGENOM" id="CLU_118479_0_0_6"/>
<dbReference type="Pfam" id="PF08780">
    <property type="entry name" value="NTase_sub_bind"/>
    <property type="match status" value="1"/>
</dbReference>
<dbReference type="PATRIC" id="fig|557723.8.peg.1491"/>
<organism evidence="1 2">
    <name type="scientific">Glaesserella parasuis serovar 5 (strain SH0165)</name>
    <name type="common">Haemophilus parasuis</name>
    <dbReference type="NCBI Taxonomy" id="557723"/>
    <lineage>
        <taxon>Bacteria</taxon>
        <taxon>Pseudomonadati</taxon>
        <taxon>Pseudomonadota</taxon>
        <taxon>Gammaproteobacteria</taxon>
        <taxon>Pasteurellales</taxon>
        <taxon>Pasteurellaceae</taxon>
        <taxon>Glaesserella</taxon>
    </lineage>
</organism>
<dbReference type="Gene3D" id="1.20.120.330">
    <property type="entry name" value="Nucleotidyltransferases domain 2"/>
    <property type="match status" value="1"/>
</dbReference>
<dbReference type="EMBL" id="CP001321">
    <property type="protein sequence ID" value="ACL33075.1"/>
    <property type="molecule type" value="Genomic_DNA"/>
</dbReference>
<keyword evidence="2" id="KW-1185">Reference proteome</keyword>
<evidence type="ECO:0000313" key="2">
    <source>
        <dbReference type="Proteomes" id="UP000006743"/>
    </source>
</evidence>
<reference evidence="1 2" key="1">
    <citation type="journal article" date="2009" name="J. Bacteriol.">
        <title>Complete genome sequence of Haemophilus parasuis SH0165.</title>
        <authorList>
            <person name="Yue M."/>
            <person name="Yang F."/>
            <person name="Yang J."/>
            <person name="Bei W."/>
            <person name="Cai X."/>
            <person name="Chen L."/>
            <person name="Dong J."/>
            <person name="Zhou R."/>
            <person name="Jin M."/>
            <person name="Jin Q."/>
            <person name="Chen H."/>
        </authorList>
    </citation>
    <scope>NUCLEOTIDE SEQUENCE [LARGE SCALE GENOMIC DNA]</scope>
    <source>
        <strain evidence="1 2">SH0165</strain>
    </source>
</reference>
<dbReference type="InterPro" id="IPR010235">
    <property type="entry name" value="HepT"/>
</dbReference>
<dbReference type="GeneID" id="66617637"/>
<evidence type="ECO:0000313" key="1">
    <source>
        <dbReference type="EMBL" id="ACL33075.1"/>
    </source>
</evidence>
<keyword evidence="1" id="KW-0808">Transferase</keyword>
<dbReference type="GO" id="GO:0016301">
    <property type="term" value="F:kinase activity"/>
    <property type="evidence" value="ECO:0007669"/>
    <property type="project" value="UniProtKB-KW"/>
</dbReference>
<dbReference type="AlphaFoldDB" id="B8F6X3"/>